<dbReference type="InterPro" id="IPR005635">
    <property type="entry name" value="Inner_centromere_prot_ARK-bd"/>
</dbReference>
<dbReference type="OrthoDB" id="339519at2759"/>
<feature type="domain" description="Inner centromere protein ARK-binding" evidence="8">
    <location>
        <begin position="542"/>
        <end position="605"/>
    </location>
</feature>
<comment type="subcellular location">
    <subcellularLocation>
        <location evidence="2">Cytoplasm</location>
        <location evidence="2">Cytoskeleton</location>
        <location evidence="2">Spindle</location>
    </subcellularLocation>
    <subcellularLocation>
        <location evidence="1">Nucleus</location>
    </subcellularLocation>
</comment>
<feature type="compositionally biased region" description="Low complexity" evidence="7">
    <location>
        <begin position="735"/>
        <end position="749"/>
    </location>
</feature>
<dbReference type="GO" id="GO:0005819">
    <property type="term" value="C:spindle"/>
    <property type="evidence" value="ECO:0007669"/>
    <property type="project" value="UniProtKB-SubCell"/>
</dbReference>
<reference evidence="9" key="1">
    <citation type="submission" date="2022-10" db="EMBL/GenBank/DDBJ databases">
        <title>Adaptive evolution leads to modifications in subtelomeric GC content in a zoonotic Cryptosporidium species.</title>
        <authorList>
            <person name="Li J."/>
            <person name="Feng Y."/>
            <person name="Xiao L."/>
        </authorList>
    </citation>
    <scope>NUCLEOTIDE SEQUENCE</scope>
    <source>
        <strain evidence="9">33844</strain>
    </source>
</reference>
<feature type="compositionally biased region" description="Basic and acidic residues" evidence="7">
    <location>
        <begin position="754"/>
        <end position="770"/>
    </location>
</feature>
<evidence type="ECO:0000256" key="6">
    <source>
        <dbReference type="ARBA" id="ARBA00023242"/>
    </source>
</evidence>
<keyword evidence="5" id="KW-0206">Cytoskeleton</keyword>
<comment type="caution">
    <text evidence="9">The sequence shown here is derived from an EMBL/GenBank/DDBJ whole genome shotgun (WGS) entry which is preliminary data.</text>
</comment>
<evidence type="ECO:0000256" key="4">
    <source>
        <dbReference type="ARBA" id="ARBA00022490"/>
    </source>
</evidence>
<protein>
    <recommendedName>
        <fullName evidence="8">Inner centromere protein ARK-binding domain-containing protein</fullName>
    </recommendedName>
</protein>
<evidence type="ECO:0000256" key="1">
    <source>
        <dbReference type="ARBA" id="ARBA00004123"/>
    </source>
</evidence>
<comment type="similarity">
    <text evidence="3">Belongs to the INCENP family.</text>
</comment>
<dbReference type="EMBL" id="JAPCXC010000004">
    <property type="protein sequence ID" value="KAJ1613076.1"/>
    <property type="molecule type" value="Genomic_DNA"/>
</dbReference>
<dbReference type="AlphaFoldDB" id="A0A9D5DJC9"/>
<dbReference type="Pfam" id="PF03941">
    <property type="entry name" value="INCENP_ARK-bind"/>
    <property type="match status" value="1"/>
</dbReference>
<evidence type="ECO:0000313" key="9">
    <source>
        <dbReference type="EMBL" id="KAJ1613076.1"/>
    </source>
</evidence>
<feature type="compositionally biased region" description="Basic and acidic residues" evidence="7">
    <location>
        <begin position="312"/>
        <end position="324"/>
    </location>
</feature>
<name>A0A9D5DJC9_9CRYT</name>
<feature type="region of interest" description="Disordered" evidence="7">
    <location>
        <begin position="302"/>
        <end position="331"/>
    </location>
</feature>
<sequence>MASLERIECGVGNVGMEGVDADGQRVSLEDFREVIGLLERAGESSLRRLDRTLELIEENFEGLRARLRERDMSSIGYRMCDIELPPMEVRPTEEEVEGTVNSFLRRIVEAGKIQLKQLSRELKEVREVVMENIVAATACEEEQVIESPKPKKMRDESGFVASMKRLWENKTPKLASIWRRNEEDRRLAKTQLGVARLEALDILGGSLGGEDASEAQAGAVISVTAESEGDTGMDVEEVAEATSARTTSSRKEKEEEEEEEGESYKSVSNEDLVSPGPPNAMSMGLTPLQSPPLLVLTPSTPIPIGPGGTVHQDQREVSASKTKGETSGGGILRTSVAIQPGEMESQLREGKMRVSKSAASANEDSPLPPRPIRRQTSERVQEAAKSGGDLERIGEDGERTPILKGGLEGGTPLDKDRLDIGENGFVRPERISHVKKSGLRSILHHSANRIPPPDQGAVSGAETGLVVGGESCGGSAGGSSNCGRQSRSSIAMSHLVRTPTNKGFCKMETEGRDRLRMGESPCRRYHKRLKLLPPVNPEESYILTDSEDERGGGAGTELKIAKTQKKIPLWARSMNWIPKMKEQRHVDPFSIFGDSCMFMDLEDVFQRPWYISTVARDNRIKSWQNDRLTSLNWSEDSLTSDELRQYKMRMNLYIDKSNEVYVTEPCFTPSPNPLANGAWNHINKQRINSGGTTVIRKALNLSIHRLNNNIPSKTASSKPNQTAPLNQQHGTETATTSNIENNNLENILSKPKITSKEDYPDLPHRPHIIDHSSFLL</sequence>
<organism evidence="9">
    <name type="scientific">Cryptosporidium canis</name>
    <dbReference type="NCBI Taxonomy" id="195482"/>
    <lineage>
        <taxon>Eukaryota</taxon>
        <taxon>Sar</taxon>
        <taxon>Alveolata</taxon>
        <taxon>Apicomplexa</taxon>
        <taxon>Conoidasida</taxon>
        <taxon>Coccidia</taxon>
        <taxon>Eucoccidiorida</taxon>
        <taxon>Eimeriorina</taxon>
        <taxon>Cryptosporidiidae</taxon>
        <taxon>Cryptosporidium</taxon>
    </lineage>
</organism>
<feature type="compositionally biased region" description="Polar residues" evidence="7">
    <location>
        <begin position="710"/>
        <end position="734"/>
    </location>
</feature>
<gene>
    <name evidence="9" type="ORF">OJ253_393</name>
</gene>
<evidence type="ECO:0000256" key="2">
    <source>
        <dbReference type="ARBA" id="ARBA00004186"/>
    </source>
</evidence>
<evidence type="ECO:0000256" key="7">
    <source>
        <dbReference type="SAM" id="MobiDB-lite"/>
    </source>
</evidence>
<feature type="compositionally biased region" description="Acidic residues" evidence="7">
    <location>
        <begin position="227"/>
        <end position="239"/>
    </location>
</feature>
<feature type="region of interest" description="Disordered" evidence="7">
    <location>
        <begin position="225"/>
        <end position="286"/>
    </location>
</feature>
<accession>A0A9D5DJC9</accession>
<evidence type="ECO:0000259" key="8">
    <source>
        <dbReference type="Pfam" id="PF03941"/>
    </source>
</evidence>
<evidence type="ECO:0000256" key="5">
    <source>
        <dbReference type="ARBA" id="ARBA00023212"/>
    </source>
</evidence>
<keyword evidence="4" id="KW-0963">Cytoplasm</keyword>
<feature type="compositionally biased region" description="Basic and acidic residues" evidence="7">
    <location>
        <begin position="375"/>
        <end position="401"/>
    </location>
</feature>
<proteinExistence type="inferred from homology"/>
<feature type="region of interest" description="Disordered" evidence="7">
    <location>
        <begin position="350"/>
        <end position="415"/>
    </location>
</feature>
<evidence type="ECO:0000256" key="3">
    <source>
        <dbReference type="ARBA" id="ARBA00010042"/>
    </source>
</evidence>
<dbReference type="Proteomes" id="UP001067231">
    <property type="component" value="Unassembled WGS sequence"/>
</dbReference>
<dbReference type="GO" id="GO:0005634">
    <property type="term" value="C:nucleus"/>
    <property type="evidence" value="ECO:0007669"/>
    <property type="project" value="UniProtKB-SubCell"/>
</dbReference>
<feature type="region of interest" description="Disordered" evidence="7">
    <location>
        <begin position="710"/>
        <end position="776"/>
    </location>
</feature>
<keyword evidence="6" id="KW-0539">Nucleus</keyword>